<keyword evidence="2" id="KW-0540">Nuclease</keyword>
<evidence type="ECO:0000259" key="1">
    <source>
        <dbReference type="Pfam" id="PF14279"/>
    </source>
</evidence>
<dbReference type="CDD" id="cd00085">
    <property type="entry name" value="HNHc"/>
    <property type="match status" value="1"/>
</dbReference>
<dbReference type="RefSeq" id="WP_188799143.1">
    <property type="nucleotide sequence ID" value="NZ_BMIZ01000001.1"/>
</dbReference>
<organism evidence="2 3">
    <name type="scientific">Dyella caseinilytica</name>
    <dbReference type="NCBI Taxonomy" id="1849581"/>
    <lineage>
        <taxon>Bacteria</taxon>
        <taxon>Pseudomonadati</taxon>
        <taxon>Pseudomonadota</taxon>
        <taxon>Gammaproteobacteria</taxon>
        <taxon>Lysobacterales</taxon>
        <taxon>Rhodanobacteraceae</taxon>
        <taxon>Dyella</taxon>
    </lineage>
</organism>
<gene>
    <name evidence="2" type="ORF">ISN74_09765</name>
</gene>
<proteinExistence type="predicted"/>
<name>A0ABX7GYV2_9GAMM</name>
<dbReference type="Pfam" id="PF14279">
    <property type="entry name" value="HNH_5"/>
    <property type="match status" value="1"/>
</dbReference>
<dbReference type="Gene3D" id="1.10.30.50">
    <property type="match status" value="1"/>
</dbReference>
<reference evidence="2 3" key="1">
    <citation type="submission" date="2020-10" db="EMBL/GenBank/DDBJ databases">
        <title>Phylogeny of dyella-like bacteria.</title>
        <authorList>
            <person name="Fu J."/>
        </authorList>
    </citation>
    <scope>NUCLEOTIDE SEQUENCE [LARGE SCALE GENOMIC DNA]</scope>
    <source>
        <strain evidence="2 3">DHOB09</strain>
    </source>
</reference>
<evidence type="ECO:0000313" key="2">
    <source>
        <dbReference type="EMBL" id="QRN55577.1"/>
    </source>
</evidence>
<keyword evidence="3" id="KW-1185">Reference proteome</keyword>
<dbReference type="EMBL" id="CP064030">
    <property type="protein sequence ID" value="QRN55577.1"/>
    <property type="molecule type" value="Genomic_DNA"/>
</dbReference>
<evidence type="ECO:0000313" key="3">
    <source>
        <dbReference type="Proteomes" id="UP000663181"/>
    </source>
</evidence>
<dbReference type="InterPro" id="IPR029471">
    <property type="entry name" value="HNH_5"/>
</dbReference>
<dbReference type="InterPro" id="IPR003615">
    <property type="entry name" value="HNH_nuc"/>
</dbReference>
<dbReference type="Proteomes" id="UP000663181">
    <property type="component" value="Chromosome"/>
</dbReference>
<feature type="domain" description="HNH endonuclease 5" evidence="1">
    <location>
        <begin position="9"/>
        <end position="62"/>
    </location>
</feature>
<dbReference type="GO" id="GO:0004519">
    <property type="term" value="F:endonuclease activity"/>
    <property type="evidence" value="ECO:0007669"/>
    <property type="project" value="UniProtKB-KW"/>
</dbReference>
<keyword evidence="2" id="KW-0378">Hydrolase</keyword>
<sequence>MDKLPVYQCALCGESIAMENDSKEHIVPLAIGGRRKVRNFICRDCNNRAGHQWDAELAKQFSWFSAVLDIKRESGTPAPKVKITTIDQQEVYLHAGGRLELTKPTFEDVALPEGGRQISFRARTEREAKRILRGLQCKYPEHDFSSMAEGLVIESTTPGVFKAEFSFGGEFAGRSIVKTAIAMAHSIGIPQWQCDYAVRYLRNENATPAFGEFLARDLIVDRPDSKIFHVVAIAGDPVHKRLFAYVEYFGLARFVVHLSLDYSGDSIQQSYAFDPTTGEEIELQVDLISLSESEHSLVLNNEAASSFEARMAAFEYAMPIVFSVVRAKQNQQAIGQALEDACIELGLHPGQELDEKTAKQLAKCLTNKLMPHLLHRIRRRH</sequence>
<accession>A0ABX7GYV2</accession>
<protein>
    <submittedName>
        <fullName evidence="2">HNH endonuclease</fullName>
    </submittedName>
</protein>
<keyword evidence="2" id="KW-0255">Endonuclease</keyword>